<name>A0A2N1JD98_9BASI</name>
<sequence length="378" mass="41495">MLKNIFNKDKRGKTGGRKPQTQPAPGAGAVPGNVSPAQPSGAPTQQPMQMAAAAPQGSPAPNGMRVISSVPQSPVREIRVPEPSVTKFDLSGLPVYVIGLDQLTPLSSRGVPEVCVNIHMHGRTGSARHELHLAKELWTYTMQEREAAKQRSRVRDFLIVCFDSRNHGERTTAPNAQKSWKEGNSTHAVDMYGMIRGTAVDTTFILEMLAPYMFPNDERIVSIYTVTGKSLGGHSSWQVLAHEPRIKVGVSLIGTPDFQKLIAMRAKKSGLEDKPPVVPNALRKLMQAEDPAETPYREPNASNPFFGKKICACNGEDDTLVRYSYSEEFYNHVLVGPPGSQDQRDGFMVFLQPSTGHKVTSPMLQVGAHWLGMWAIPY</sequence>
<evidence type="ECO:0000256" key="2">
    <source>
        <dbReference type="ARBA" id="ARBA00048461"/>
    </source>
</evidence>
<dbReference type="Gene3D" id="3.40.50.1820">
    <property type="entry name" value="alpha/beta hydrolase"/>
    <property type="match status" value="1"/>
</dbReference>
<protein>
    <submittedName>
        <fullName evidence="4">Uncharacterized protein</fullName>
    </submittedName>
</protein>
<evidence type="ECO:0000313" key="4">
    <source>
        <dbReference type="EMBL" id="PKI84509.1"/>
    </source>
</evidence>
<comment type="catalytic activity">
    <reaction evidence="2">
        <text>a monoacylglycerol + H2O = glycerol + a fatty acid + H(+)</text>
        <dbReference type="Rhea" id="RHEA:15245"/>
        <dbReference type="ChEBI" id="CHEBI:15377"/>
        <dbReference type="ChEBI" id="CHEBI:15378"/>
        <dbReference type="ChEBI" id="CHEBI:17408"/>
        <dbReference type="ChEBI" id="CHEBI:17754"/>
        <dbReference type="ChEBI" id="CHEBI:28868"/>
    </reaction>
</comment>
<dbReference type="OrthoDB" id="2152248at2759"/>
<dbReference type="SUPFAM" id="SSF53474">
    <property type="entry name" value="alpha/beta-Hydrolases"/>
    <property type="match status" value="1"/>
</dbReference>
<dbReference type="STRING" id="2020962.A0A2N1JD98"/>
<dbReference type="PANTHER" id="PTHR47381:SF3">
    <property type="entry name" value="ALPHA_BETA-HYDROLASES SUPERFAMILY PROTEIN"/>
    <property type="match status" value="1"/>
</dbReference>
<accession>A0A2N1JD98</accession>
<proteinExistence type="predicted"/>
<keyword evidence="5" id="KW-1185">Reference proteome</keyword>
<comment type="catalytic activity">
    <reaction evidence="1">
        <text>a diacylglycerol + H2O = a monoacylglycerol + a fatty acid + H(+)</text>
        <dbReference type="Rhea" id="RHEA:32731"/>
        <dbReference type="ChEBI" id="CHEBI:15377"/>
        <dbReference type="ChEBI" id="CHEBI:15378"/>
        <dbReference type="ChEBI" id="CHEBI:17408"/>
        <dbReference type="ChEBI" id="CHEBI:18035"/>
        <dbReference type="ChEBI" id="CHEBI:28868"/>
    </reaction>
</comment>
<dbReference type="PANTHER" id="PTHR47381">
    <property type="entry name" value="ALPHA/BETA-HYDROLASES SUPERFAMILY PROTEIN"/>
    <property type="match status" value="1"/>
</dbReference>
<evidence type="ECO:0000256" key="1">
    <source>
        <dbReference type="ARBA" id="ARBA00047591"/>
    </source>
</evidence>
<evidence type="ECO:0000313" key="5">
    <source>
        <dbReference type="Proteomes" id="UP000232875"/>
    </source>
</evidence>
<dbReference type="AlphaFoldDB" id="A0A2N1JD98"/>
<feature type="compositionally biased region" description="Low complexity" evidence="3">
    <location>
        <begin position="41"/>
        <end position="61"/>
    </location>
</feature>
<organism evidence="4 5">
    <name type="scientific">Malassezia vespertilionis</name>
    <dbReference type="NCBI Taxonomy" id="2020962"/>
    <lineage>
        <taxon>Eukaryota</taxon>
        <taxon>Fungi</taxon>
        <taxon>Dikarya</taxon>
        <taxon>Basidiomycota</taxon>
        <taxon>Ustilaginomycotina</taxon>
        <taxon>Malasseziomycetes</taxon>
        <taxon>Malasseziales</taxon>
        <taxon>Malasseziaceae</taxon>
        <taxon>Malassezia</taxon>
    </lineage>
</organism>
<dbReference type="InterPro" id="IPR029058">
    <property type="entry name" value="AB_hydrolase_fold"/>
</dbReference>
<reference evidence="4 5" key="1">
    <citation type="submission" date="2017-10" db="EMBL/GenBank/DDBJ databases">
        <title>A novel species of cold-tolerant Malassezia isolated from bats.</title>
        <authorList>
            <person name="Lorch J.M."/>
            <person name="Palmer J.M."/>
            <person name="Vanderwolf K.J."/>
            <person name="Schmidt K.Z."/>
            <person name="Verant M.L."/>
            <person name="Weller T.J."/>
            <person name="Blehert D.S."/>
        </authorList>
    </citation>
    <scope>NUCLEOTIDE SEQUENCE [LARGE SCALE GENOMIC DNA]</scope>
    <source>
        <strain evidence="4 5">NWHC:44797-103</strain>
    </source>
</reference>
<evidence type="ECO:0000256" key="3">
    <source>
        <dbReference type="SAM" id="MobiDB-lite"/>
    </source>
</evidence>
<feature type="region of interest" description="Disordered" evidence="3">
    <location>
        <begin position="1"/>
        <end position="66"/>
    </location>
</feature>
<gene>
    <name evidence="4" type="ORF">MVES_001726</name>
</gene>
<dbReference type="EMBL" id="KZ454989">
    <property type="protein sequence ID" value="PKI84509.1"/>
    <property type="molecule type" value="Genomic_DNA"/>
</dbReference>
<dbReference type="Proteomes" id="UP000232875">
    <property type="component" value="Unassembled WGS sequence"/>
</dbReference>